<dbReference type="PANTHER" id="PTHR21724:SF109">
    <property type="entry name" value="SHKT DOMAIN-CONTAINING PROTEIN"/>
    <property type="match status" value="1"/>
</dbReference>
<accession>A0A0D3I6C3</accession>
<organism evidence="4 5">
    <name type="scientific">Emiliania huxleyi (strain CCMP1516)</name>
    <dbReference type="NCBI Taxonomy" id="280463"/>
    <lineage>
        <taxon>Eukaryota</taxon>
        <taxon>Haptista</taxon>
        <taxon>Haptophyta</taxon>
        <taxon>Prymnesiophyceae</taxon>
        <taxon>Isochrysidales</taxon>
        <taxon>Noelaerhabdaceae</taxon>
        <taxon>Emiliania</taxon>
    </lineage>
</organism>
<feature type="signal peptide" evidence="2">
    <location>
        <begin position="1"/>
        <end position="18"/>
    </location>
</feature>
<dbReference type="HOGENOM" id="CLU_1279732_0_0_1"/>
<feature type="compositionally biased region" description="Basic residues" evidence="1">
    <location>
        <begin position="189"/>
        <end position="205"/>
    </location>
</feature>
<reference evidence="5" key="1">
    <citation type="journal article" date="2013" name="Nature">
        <title>Pan genome of the phytoplankton Emiliania underpins its global distribution.</title>
        <authorList>
            <person name="Read B.A."/>
            <person name="Kegel J."/>
            <person name="Klute M.J."/>
            <person name="Kuo A."/>
            <person name="Lefebvre S.C."/>
            <person name="Maumus F."/>
            <person name="Mayer C."/>
            <person name="Miller J."/>
            <person name="Monier A."/>
            <person name="Salamov A."/>
            <person name="Young J."/>
            <person name="Aguilar M."/>
            <person name="Claverie J.M."/>
            <person name="Frickenhaus S."/>
            <person name="Gonzalez K."/>
            <person name="Herman E.K."/>
            <person name="Lin Y.C."/>
            <person name="Napier J."/>
            <person name="Ogata H."/>
            <person name="Sarno A.F."/>
            <person name="Shmutz J."/>
            <person name="Schroeder D."/>
            <person name="de Vargas C."/>
            <person name="Verret F."/>
            <person name="von Dassow P."/>
            <person name="Valentin K."/>
            <person name="Van de Peer Y."/>
            <person name="Wheeler G."/>
            <person name="Dacks J.B."/>
            <person name="Delwiche C.F."/>
            <person name="Dyhrman S.T."/>
            <person name="Glockner G."/>
            <person name="John U."/>
            <person name="Richards T."/>
            <person name="Worden A.Z."/>
            <person name="Zhang X."/>
            <person name="Grigoriev I.V."/>
            <person name="Allen A.E."/>
            <person name="Bidle K."/>
            <person name="Borodovsky M."/>
            <person name="Bowler C."/>
            <person name="Brownlee C."/>
            <person name="Cock J.M."/>
            <person name="Elias M."/>
            <person name="Gladyshev V.N."/>
            <person name="Groth M."/>
            <person name="Guda C."/>
            <person name="Hadaegh A."/>
            <person name="Iglesias-Rodriguez M.D."/>
            <person name="Jenkins J."/>
            <person name="Jones B.M."/>
            <person name="Lawson T."/>
            <person name="Leese F."/>
            <person name="Lindquist E."/>
            <person name="Lobanov A."/>
            <person name="Lomsadze A."/>
            <person name="Malik S.B."/>
            <person name="Marsh M.E."/>
            <person name="Mackinder L."/>
            <person name="Mock T."/>
            <person name="Mueller-Roeber B."/>
            <person name="Pagarete A."/>
            <person name="Parker M."/>
            <person name="Probert I."/>
            <person name="Quesneville H."/>
            <person name="Raines C."/>
            <person name="Rensing S.A."/>
            <person name="Riano-Pachon D.M."/>
            <person name="Richier S."/>
            <person name="Rokitta S."/>
            <person name="Shiraiwa Y."/>
            <person name="Soanes D.M."/>
            <person name="van der Giezen M."/>
            <person name="Wahlund T.M."/>
            <person name="Williams B."/>
            <person name="Wilson W."/>
            <person name="Wolfe G."/>
            <person name="Wurch L.L."/>
        </authorList>
    </citation>
    <scope>NUCLEOTIDE SEQUENCE</scope>
</reference>
<keyword evidence="2" id="KW-0732">Signal</keyword>
<name>A0A0D3I6C3_EMIH1</name>
<dbReference type="PANTHER" id="PTHR21724">
    <property type="entry name" value="SHKT DOMAIN-CONTAINING PROTEIN"/>
    <property type="match status" value="1"/>
</dbReference>
<evidence type="ECO:0000259" key="3">
    <source>
        <dbReference type="PROSITE" id="PS51670"/>
    </source>
</evidence>
<feature type="domain" description="ShKT" evidence="3">
    <location>
        <begin position="120"/>
        <end position="154"/>
    </location>
</feature>
<reference evidence="4" key="2">
    <citation type="submission" date="2024-10" db="UniProtKB">
        <authorList>
            <consortium name="EnsemblProtists"/>
        </authorList>
    </citation>
    <scope>IDENTIFICATION</scope>
</reference>
<proteinExistence type="predicted"/>
<dbReference type="AlphaFoldDB" id="A0A0D3I6C3"/>
<evidence type="ECO:0000313" key="5">
    <source>
        <dbReference type="Proteomes" id="UP000013827"/>
    </source>
</evidence>
<dbReference type="PaxDb" id="2903-EOD06808"/>
<feature type="domain" description="ShKT" evidence="3">
    <location>
        <begin position="27"/>
        <end position="61"/>
    </location>
</feature>
<evidence type="ECO:0000256" key="1">
    <source>
        <dbReference type="SAM" id="MobiDB-lite"/>
    </source>
</evidence>
<feature type="chain" id="PRO_5044290937" description="ShKT domain-containing protein" evidence="2">
    <location>
        <begin position="19"/>
        <end position="216"/>
    </location>
</feature>
<dbReference type="RefSeq" id="XP_005759237.1">
    <property type="nucleotide sequence ID" value="XM_005759180.1"/>
</dbReference>
<protein>
    <recommendedName>
        <fullName evidence="3">ShKT domain-containing protein</fullName>
    </recommendedName>
</protein>
<dbReference type="Proteomes" id="UP000013827">
    <property type="component" value="Unassembled WGS sequence"/>
</dbReference>
<dbReference type="SMART" id="SM00254">
    <property type="entry name" value="ShKT"/>
    <property type="match status" value="2"/>
</dbReference>
<keyword evidence="5" id="KW-1185">Reference proteome</keyword>
<evidence type="ECO:0000256" key="2">
    <source>
        <dbReference type="SAM" id="SignalP"/>
    </source>
</evidence>
<dbReference type="PROSITE" id="PS51670">
    <property type="entry name" value="SHKT"/>
    <property type="match status" value="2"/>
</dbReference>
<dbReference type="GeneID" id="17252924"/>
<dbReference type="EnsemblProtists" id="EOD06808">
    <property type="protein sequence ID" value="EOD06808"/>
    <property type="gene ID" value="EMIHUDRAFT_106738"/>
</dbReference>
<sequence>MGTIRLVVLAAAAWHAAAQVKGSASRCRNKELECDSWSKRGECEKNYDFMADRCPVACGYCANAGLLPTPAVFELEYACDGQLKERPQKWDLAWRNEGGGEVFSPEGTARMLPDGCAFRCRDRLPGCAAAAAQGQCTSLPEVLRKQCPASCGVCATEDERRERTSRGAAAGGEEDGGEGGASAEAAAGKARKKKKKKKGKGKMKRREAAGDDKQEL</sequence>
<dbReference type="InterPro" id="IPR003582">
    <property type="entry name" value="ShKT_dom"/>
</dbReference>
<dbReference type="Pfam" id="PF01549">
    <property type="entry name" value="ShK"/>
    <property type="match status" value="2"/>
</dbReference>
<dbReference type="Gene3D" id="1.10.10.1940">
    <property type="match status" value="1"/>
</dbReference>
<feature type="region of interest" description="Disordered" evidence="1">
    <location>
        <begin position="159"/>
        <end position="216"/>
    </location>
</feature>
<dbReference type="KEGG" id="ehx:EMIHUDRAFT_106738"/>
<feature type="compositionally biased region" description="Basic and acidic residues" evidence="1">
    <location>
        <begin position="206"/>
        <end position="216"/>
    </location>
</feature>
<evidence type="ECO:0000313" key="4">
    <source>
        <dbReference type="EnsemblProtists" id="EOD06808"/>
    </source>
</evidence>